<name>A0A5C6RXB9_9FLAO</name>
<gene>
    <name evidence="3" type="ORF">FRY74_05385</name>
</gene>
<dbReference type="AlphaFoldDB" id="A0A5C6RXB9"/>
<accession>A0A5C6RXB9</accession>
<dbReference type="InterPro" id="IPR003156">
    <property type="entry name" value="DHHA1_dom"/>
</dbReference>
<dbReference type="PANTHER" id="PTHR47618:SF1">
    <property type="entry name" value="BIFUNCTIONAL OLIGORIBONUCLEASE AND PAP PHOSPHATASE NRNA"/>
    <property type="match status" value="1"/>
</dbReference>
<dbReference type="EMBL" id="VOOS01000002">
    <property type="protein sequence ID" value="TXB66002.1"/>
    <property type="molecule type" value="Genomic_DNA"/>
</dbReference>
<dbReference type="OrthoDB" id="9803668at2"/>
<dbReference type="Proteomes" id="UP000321721">
    <property type="component" value="Unassembled WGS sequence"/>
</dbReference>
<evidence type="ECO:0000313" key="3">
    <source>
        <dbReference type="EMBL" id="TXB66002.1"/>
    </source>
</evidence>
<feature type="domain" description="DHHA1" evidence="2">
    <location>
        <begin position="244"/>
        <end position="327"/>
    </location>
</feature>
<dbReference type="GO" id="GO:0003676">
    <property type="term" value="F:nucleic acid binding"/>
    <property type="evidence" value="ECO:0007669"/>
    <property type="project" value="InterPro"/>
</dbReference>
<evidence type="ECO:0000259" key="2">
    <source>
        <dbReference type="Pfam" id="PF02272"/>
    </source>
</evidence>
<evidence type="ECO:0000259" key="1">
    <source>
        <dbReference type="Pfam" id="PF01368"/>
    </source>
</evidence>
<sequence length="331" mass="37454">MMNFEEIKKEVEQANYIVITTHKSPDGDAIGSSLGLYHFLKNKGKKVVVIVPDAFPDFLKWMSLSDEIVYFDKDREIGFNHIDNSDLIFSLDYNALGRIGELGEVIGDSKASKIVIDHHQNPQEFANHYYVDTNCCSTAQLVYEFIDQLGELDSLTKDISECLYCGIMTDTGSFRFPSTTAKTHQIIAHFLELGANGSKIHEKVYDTYSEKRLRLLGYALTEKMKVFPEYNAAYISLSQKELKEFNFQKGDTEGLVNYPLSINGIKFSALITEKEQDISMSFRSKDDVFVNEFANTHFQGGGHIYAAGGKSDLSLEDTIAKFEELLKNFKN</sequence>
<keyword evidence="4" id="KW-1185">Reference proteome</keyword>
<dbReference type="Gene3D" id="3.90.1640.10">
    <property type="entry name" value="inorganic pyrophosphatase (n-terminal core)"/>
    <property type="match status" value="1"/>
</dbReference>
<dbReference type="Gene3D" id="3.10.310.30">
    <property type="match status" value="1"/>
</dbReference>
<dbReference type="Pfam" id="PF01368">
    <property type="entry name" value="DHH"/>
    <property type="match status" value="1"/>
</dbReference>
<dbReference type="InterPro" id="IPR001667">
    <property type="entry name" value="DDH_dom"/>
</dbReference>
<organism evidence="3 4">
    <name type="scientific">Vicingus serpentipes</name>
    <dbReference type="NCBI Taxonomy" id="1926625"/>
    <lineage>
        <taxon>Bacteria</taxon>
        <taxon>Pseudomonadati</taxon>
        <taxon>Bacteroidota</taxon>
        <taxon>Flavobacteriia</taxon>
        <taxon>Flavobacteriales</taxon>
        <taxon>Vicingaceae</taxon>
        <taxon>Vicingus</taxon>
    </lineage>
</organism>
<dbReference type="InterPro" id="IPR038763">
    <property type="entry name" value="DHH_sf"/>
</dbReference>
<dbReference type="SUPFAM" id="SSF64182">
    <property type="entry name" value="DHH phosphoesterases"/>
    <property type="match status" value="1"/>
</dbReference>
<dbReference type="Pfam" id="PF02272">
    <property type="entry name" value="DHHA1"/>
    <property type="match status" value="1"/>
</dbReference>
<proteinExistence type="predicted"/>
<protein>
    <submittedName>
        <fullName evidence="3">Bifunctional oligoribonuclease/PAP phosphatase NrnA</fullName>
    </submittedName>
</protein>
<dbReference type="PANTHER" id="PTHR47618">
    <property type="entry name" value="BIFUNCTIONAL OLIGORIBONUCLEASE AND PAP PHOSPHATASE NRNA"/>
    <property type="match status" value="1"/>
</dbReference>
<comment type="caution">
    <text evidence="3">The sequence shown here is derived from an EMBL/GenBank/DDBJ whole genome shotgun (WGS) entry which is preliminary data.</text>
</comment>
<reference evidence="3 4" key="1">
    <citation type="submission" date="2019-08" db="EMBL/GenBank/DDBJ databases">
        <title>Genome of Vicingus serpentipes NCIMB 15042.</title>
        <authorList>
            <person name="Bowman J.P."/>
        </authorList>
    </citation>
    <scope>NUCLEOTIDE SEQUENCE [LARGE SCALE GENOMIC DNA]</scope>
    <source>
        <strain evidence="3 4">NCIMB 15042</strain>
    </source>
</reference>
<dbReference type="InterPro" id="IPR051319">
    <property type="entry name" value="Oligoribo/pAp-PDE_c-di-AMP_PDE"/>
</dbReference>
<feature type="domain" description="DDH" evidence="1">
    <location>
        <begin position="17"/>
        <end position="167"/>
    </location>
</feature>
<evidence type="ECO:0000313" key="4">
    <source>
        <dbReference type="Proteomes" id="UP000321721"/>
    </source>
</evidence>